<name>A0A0A0PZF5_9CAUD</name>
<sequence length="161" mass="19001">MHILMQCLGNKISDFNHKRVNDYIKDKLEIKDILFRGLTIEEVLSYKFEVNRRIKFKRITSFSSESHIAETFAAERYMTNVLVVLKNANVFDYSTAMIDILENLIAIEESGQTDDDKLNKLYDNLCMVDYEREFLLPINSELIVKNIYFDSKKNMHIVEME</sequence>
<dbReference type="KEGG" id="vg:24722719"/>
<accession>A0A0A0PZF5</accession>
<proteinExistence type="predicted"/>
<evidence type="ECO:0008006" key="3">
    <source>
        <dbReference type="Google" id="ProtNLM"/>
    </source>
</evidence>
<evidence type="ECO:0000313" key="2">
    <source>
        <dbReference type="Proteomes" id="UP000030727"/>
    </source>
</evidence>
<dbReference type="Proteomes" id="UP000030727">
    <property type="component" value="Segment"/>
</dbReference>
<dbReference type="GeneID" id="24722719"/>
<keyword evidence="2" id="KW-1185">Reference proteome</keyword>
<protein>
    <recommendedName>
        <fullName evidence="3">ADP-ribosylase</fullName>
    </recommendedName>
</protein>
<reference evidence="1 2" key="1">
    <citation type="submission" date="2013-11" db="EMBL/GenBank/DDBJ databases">
        <title>Complete Genome Sequence of E. coli O157:H7 Bacteriophage HY01.</title>
        <authorList>
            <person name="Lee J.-H."/>
            <person name="Lee H.Y."/>
            <person name="Lee D.H."/>
            <person name="Ryu S."/>
        </authorList>
    </citation>
    <scope>NUCLEOTIDE SEQUENCE [LARGE SCALE GENOMIC DNA]</scope>
</reference>
<organism evidence="1 2">
    <name type="scientific">Escherichia phage HY01</name>
    <dbReference type="NCBI Taxonomy" id="1434323"/>
    <lineage>
        <taxon>Viruses</taxon>
        <taxon>Duplodnaviria</taxon>
        <taxon>Heunggongvirae</taxon>
        <taxon>Uroviricota</taxon>
        <taxon>Caudoviricetes</taxon>
        <taxon>Pantevenvirales</taxon>
        <taxon>Straboviridae</taxon>
        <taxon>Tevenvirinae</taxon>
        <taxon>Tequatrovirus</taxon>
        <taxon>Tequatrovirus hy01</taxon>
    </lineage>
</organism>
<dbReference type="EMBL" id="KF925357">
    <property type="protein sequence ID" value="AHK10946.1"/>
    <property type="molecule type" value="Genomic_DNA"/>
</dbReference>
<gene>
    <name evidence="1" type="ORF">HY01_0089</name>
</gene>
<evidence type="ECO:0000313" key="1">
    <source>
        <dbReference type="EMBL" id="AHK10946.1"/>
    </source>
</evidence>
<dbReference type="RefSeq" id="YP_009148540.1">
    <property type="nucleotide sequence ID" value="NC_027349.1"/>
</dbReference>